<evidence type="ECO:0000313" key="1">
    <source>
        <dbReference type="EMBL" id="KAK7024722.1"/>
    </source>
</evidence>
<proteinExistence type="predicted"/>
<name>A0AAW0BF12_9AGAR</name>
<sequence>MSTLSQDSLFLQLTKLDLPKPPPVTKTLSDLLEVAASDACEAKRNQHSLYWTVSTLRDCLDEINGLTTKVKGESEDSWNIFHRYTSMIPNLEELLLDFCAWSATGSPAPNVLSGTDVHVDIMFIEAWMKARKELQEQDQKLLDWFSVDTDRNKRKAEMELAYKYDDMALYRALVSKWADYPAVSTKLGKEKFPPMKQKLDTVASQGNLPRKFRTHFIRTTIIIDVSLSGRDPSVAKMADSEDFWTVIILLVDAVEVSSTGNTNNFSGVESAFEKLVKFMIPENTQPLPDRYFELHSLFGAIIRPYYAVARALVVECHTLHLKFRDNITYEQSRLLDEAIHRTKDALEAASAAQVTYDPRAKWIEVEAVKNSILKAEAFVIDCLRAYGSSNDVQAFETNIKNARNEDQARLVAICTRLTAKTVTRSNSTIVNVEVTVGKERRKYSTDRSGTLSSIAWLLRSDKELQKTHGNPDSWTRGQFTVDGKEYDSSTPVAELKNGAQKKLVFSLPTPPPK</sequence>
<dbReference type="AlphaFoldDB" id="A0AAW0BF12"/>
<gene>
    <name evidence="1" type="ORF">R3P38DRAFT_1050517</name>
</gene>
<evidence type="ECO:0000313" key="2">
    <source>
        <dbReference type="Proteomes" id="UP001362999"/>
    </source>
</evidence>
<dbReference type="EMBL" id="JAWWNJ010000034">
    <property type="protein sequence ID" value="KAK7024722.1"/>
    <property type="molecule type" value="Genomic_DNA"/>
</dbReference>
<organism evidence="1 2">
    <name type="scientific">Favolaschia claudopus</name>
    <dbReference type="NCBI Taxonomy" id="2862362"/>
    <lineage>
        <taxon>Eukaryota</taxon>
        <taxon>Fungi</taxon>
        <taxon>Dikarya</taxon>
        <taxon>Basidiomycota</taxon>
        <taxon>Agaricomycotina</taxon>
        <taxon>Agaricomycetes</taxon>
        <taxon>Agaricomycetidae</taxon>
        <taxon>Agaricales</taxon>
        <taxon>Marasmiineae</taxon>
        <taxon>Mycenaceae</taxon>
        <taxon>Favolaschia</taxon>
    </lineage>
</organism>
<accession>A0AAW0BF12</accession>
<protein>
    <submittedName>
        <fullName evidence="1">Uncharacterized protein</fullName>
    </submittedName>
</protein>
<keyword evidence="2" id="KW-1185">Reference proteome</keyword>
<reference evidence="1 2" key="1">
    <citation type="journal article" date="2024" name="J Genomics">
        <title>Draft genome sequencing and assembly of Favolaschia claudopus CIRM-BRFM 2984 isolated from oak limbs.</title>
        <authorList>
            <person name="Navarro D."/>
            <person name="Drula E."/>
            <person name="Chaduli D."/>
            <person name="Cazenave R."/>
            <person name="Ahrendt S."/>
            <person name="Wang J."/>
            <person name="Lipzen A."/>
            <person name="Daum C."/>
            <person name="Barry K."/>
            <person name="Grigoriev I.V."/>
            <person name="Favel A."/>
            <person name="Rosso M.N."/>
            <person name="Martin F."/>
        </authorList>
    </citation>
    <scope>NUCLEOTIDE SEQUENCE [LARGE SCALE GENOMIC DNA]</scope>
    <source>
        <strain evidence="1 2">CIRM-BRFM 2984</strain>
    </source>
</reference>
<dbReference type="Proteomes" id="UP001362999">
    <property type="component" value="Unassembled WGS sequence"/>
</dbReference>
<comment type="caution">
    <text evidence="1">The sequence shown here is derived from an EMBL/GenBank/DDBJ whole genome shotgun (WGS) entry which is preliminary data.</text>
</comment>